<dbReference type="RefSeq" id="WP_308727604.1">
    <property type="nucleotide sequence ID" value="NZ_JAJEQF010000002.1"/>
</dbReference>
<evidence type="ECO:0000313" key="6">
    <source>
        <dbReference type="EMBL" id="MCC2166496.1"/>
    </source>
</evidence>
<feature type="signal peptide" evidence="4">
    <location>
        <begin position="1"/>
        <end position="28"/>
    </location>
</feature>
<dbReference type="InterPro" id="IPR018337">
    <property type="entry name" value="Cell_wall/Cho-bd_repeat"/>
</dbReference>
<dbReference type="SUPFAM" id="SSF51126">
    <property type="entry name" value="Pectin lyase-like"/>
    <property type="match status" value="1"/>
</dbReference>
<feature type="chain" id="PRO_5042258603" evidence="4">
    <location>
        <begin position="29"/>
        <end position="2257"/>
    </location>
</feature>
<dbReference type="Proteomes" id="UP001199355">
    <property type="component" value="Unassembled WGS sequence"/>
</dbReference>
<dbReference type="InterPro" id="IPR051465">
    <property type="entry name" value="Cell_Envelope_Struct_Comp"/>
</dbReference>
<gene>
    <name evidence="6" type="ORF">LKD45_02070</name>
</gene>
<evidence type="ECO:0000256" key="2">
    <source>
        <dbReference type="PROSITE-ProRule" id="PRU00591"/>
    </source>
</evidence>
<feature type="domain" description="SLH" evidence="5">
    <location>
        <begin position="2050"/>
        <end position="2113"/>
    </location>
</feature>
<keyword evidence="4" id="KW-0732">Signal</keyword>
<dbReference type="Pfam" id="PF18657">
    <property type="entry name" value="YDG"/>
    <property type="match status" value="1"/>
</dbReference>
<evidence type="ECO:0000259" key="5">
    <source>
        <dbReference type="PROSITE" id="PS51272"/>
    </source>
</evidence>
<dbReference type="Pfam" id="PF01473">
    <property type="entry name" value="Choline_bind_1"/>
    <property type="match status" value="1"/>
</dbReference>
<organism evidence="6 7">
    <name type="scientific">Gallintestinimicrobium propionicum</name>
    <dbReference type="NCBI Taxonomy" id="2981770"/>
    <lineage>
        <taxon>Bacteria</taxon>
        <taxon>Bacillati</taxon>
        <taxon>Bacillota</taxon>
        <taxon>Clostridia</taxon>
        <taxon>Lachnospirales</taxon>
        <taxon>Lachnospiraceae</taxon>
        <taxon>Gallintestinimicrobium</taxon>
    </lineage>
</organism>
<accession>A0AAE3ATG1</accession>
<feature type="domain" description="SLH" evidence="5">
    <location>
        <begin position="1989"/>
        <end position="2048"/>
    </location>
</feature>
<dbReference type="Pfam" id="PF00395">
    <property type="entry name" value="SLH"/>
    <property type="match status" value="3"/>
</dbReference>
<evidence type="ECO:0000256" key="3">
    <source>
        <dbReference type="SAM" id="MobiDB-lite"/>
    </source>
</evidence>
<dbReference type="PANTHER" id="PTHR43308">
    <property type="entry name" value="OUTER MEMBRANE PROTEIN ALPHA-RELATED"/>
    <property type="match status" value="1"/>
</dbReference>
<evidence type="ECO:0000256" key="1">
    <source>
        <dbReference type="ARBA" id="ARBA00022737"/>
    </source>
</evidence>
<comment type="caution">
    <text evidence="6">The sequence shown here is derived from an EMBL/GenBank/DDBJ whole genome shotgun (WGS) entry which is preliminary data.</text>
</comment>
<feature type="compositionally biased region" description="Basic and acidic residues" evidence="3">
    <location>
        <begin position="1802"/>
        <end position="1812"/>
    </location>
</feature>
<dbReference type="PROSITE" id="PS51170">
    <property type="entry name" value="CW"/>
    <property type="match status" value="1"/>
</dbReference>
<protein>
    <submittedName>
        <fullName evidence="6">S-layer homology domain-containing protein</fullName>
    </submittedName>
</protein>
<feature type="repeat" description="Cell wall-binding" evidence="2">
    <location>
        <begin position="2220"/>
        <end position="2239"/>
    </location>
</feature>
<proteinExistence type="predicted"/>
<feature type="compositionally biased region" description="Gly residues" evidence="3">
    <location>
        <begin position="1743"/>
        <end position="1759"/>
    </location>
</feature>
<dbReference type="Gene3D" id="2.10.270.10">
    <property type="entry name" value="Cholin Binding"/>
    <property type="match status" value="1"/>
</dbReference>
<evidence type="ECO:0000256" key="4">
    <source>
        <dbReference type="SAM" id="SignalP"/>
    </source>
</evidence>
<dbReference type="PROSITE" id="PS51272">
    <property type="entry name" value="SLH"/>
    <property type="match status" value="3"/>
</dbReference>
<feature type="compositionally biased region" description="Polar residues" evidence="3">
    <location>
        <begin position="1773"/>
        <end position="1799"/>
    </location>
</feature>
<dbReference type="InterPro" id="IPR041248">
    <property type="entry name" value="YDG"/>
</dbReference>
<keyword evidence="1" id="KW-0677">Repeat</keyword>
<evidence type="ECO:0000313" key="7">
    <source>
        <dbReference type="Proteomes" id="UP001199355"/>
    </source>
</evidence>
<name>A0AAE3ATG1_9FIRM</name>
<feature type="domain" description="SLH" evidence="5">
    <location>
        <begin position="2116"/>
        <end position="2179"/>
    </location>
</feature>
<dbReference type="InterPro" id="IPR001119">
    <property type="entry name" value="SLH_dom"/>
</dbReference>
<reference evidence="6 7" key="1">
    <citation type="submission" date="2021-10" db="EMBL/GenBank/DDBJ databases">
        <title>Anaerobic single-cell dispensing facilitates the cultivation of human gut bacteria.</title>
        <authorList>
            <person name="Afrizal A."/>
        </authorList>
    </citation>
    <scope>NUCLEOTIDE SEQUENCE [LARGE SCALE GENOMIC DNA]</scope>
    <source>
        <strain evidence="6 7">CLA-AA-H244</strain>
    </source>
</reference>
<dbReference type="PANTHER" id="PTHR43308:SF5">
    <property type="entry name" value="S-LAYER PROTEIN _ PEPTIDOGLYCAN ENDO-BETA-N-ACETYLGLUCOSAMINIDASE"/>
    <property type="match status" value="1"/>
</dbReference>
<feature type="region of interest" description="Disordered" evidence="3">
    <location>
        <begin position="1732"/>
        <end position="1812"/>
    </location>
</feature>
<dbReference type="SUPFAM" id="SSF69360">
    <property type="entry name" value="Cell wall binding repeat"/>
    <property type="match status" value="1"/>
</dbReference>
<sequence>MKWKWKRPAAFLLAAAMIFTMPGVPAFAVEAGASAVHTGLCEHHPEHTEDCGYTEGTEGAACEHEHTEDCYTLVKKCVHEHDESCYPVLEGSVPENTATSSEAEEAQPTACTHECSEESGCITKELSCPHERGEHDDSCGYIPATERTPCGYICEQCNSQDSGLVPSVSGNAPVECICETRCEQEAVNPDCPVCSAEDADLSACKGTEQATPLMAAAADHETISGNVTWENRNITTPVTVKGDTTITLKGENTITITETAYDAALDMYYANLTIQGSGSLTVTVPDRKYGIADGNWSDTAGGTLTIKDGAKITTNGGQRGLSAKAIVIENGTLNLNSGWGIGTASLTMNGGTLYATGKYGAISNSRYGNARNINHSLTVLYSDKQNANTDDMSVGTADDTIRDSDVKTIYIAKMAPRASLTVGAQQGTIQESLGSQRATFSVTGSKVKMDTLNVEWDGAHTGLTAEKSADNQTITVTADSTVKEGRYKLKLTADSESGYSPNKATATATVTVAAAPKNPITIRTQPQVSYKKGDGQFKADVWVRAQLDRGTNGNITYQWYVNGKEFKGTGSGSNRITLTQSDLATTESKDWEYSGQVYCKLSYQSYTVNTDTVAVTFNTCPHERYTHDGKCQQCGEPCSKDVLFIRNGIPYTFEGDNPDVGFILFSGGTAYFVRDTNATLKAGNGEPANKMDITLDLQGHKVKTLDLQNFPYKSVTIKNGTINDIATSAPAVLILDSVTTSAGTLDKLFTLTVKGNCVFQHQVNFLGKTQLQGGTFQGGINAALGEEALALLADGYAFADAGSDEILNVSHVDIANRAVKVVAHTDQYQNGKCACGRICDHVGKVDKDGYCTFCHALVEAFEIGGTRYTSLENALTAAKDGDTITLRGPLAIENAEPIEISKNIILDLNGFTLSKSREEAPLRILGSNVAITNGKVQSTCVSKSANAVEVGKFDHTGAKLTLDNVTLEGSVGGGTGVRGFGLFILTGNEAVVTSGTFTGGIYTDGTLTMSGGSADLLQLGYNSGIRVTLSGGSFDSIKIKNGADYQSLLAEGYAYRKKDGALLKLSEMKENTAVTVVKCSHPDDPSGGNACPYCGYAAEVTKADGSISYHRTAGEAIAAADGGTVKLLANAGEITIGSPLKLNLNGKTAAKLTVTGDVTLASLLPEGYTFKSGSTWISDLSSTELTNVSMAKIPIKSMNYPTEMSMTYGGAGTLLVKVEKETGTGAVSFQWYKVEDGKATAVGSATTKNQFDLSAQKLSAGRHTFRFSATCNGYEKMSKDIVVTVEKASIGASRITPPTAQENLTYTGQEQALITAGSVTSGGTMQYSLTENGTYSQNIPTGTNAGTYTVWYRVIGDANHNDTVPASVAVSIGKKPLTITGVTAASKPYDGTTNAGITSVTFDGVTLNRGTDYTVTASFDDASAGNGKNITATVTLMGQTAKNYALEQNSFPTTGSIIKAAAPDFTKETALTIVNDCEKTYTVTLPALPTLKTPKEYGALTYEIGEIKLNDGYYTSGAKVENGKLTLPIQKNDVATTGSVGTATVVIKSTNYADITLTVNVNATNKLVPTVTAPTTNALTYNGAEQALVAAGKTTGGTMLYRLDDSEWSEQLPTAKNAGEYTVWYKVQGNAEYANVAEQNVTVTVAKKSVTVTALDKSAYTGSTAPDLSSPKADKDYKVEGLVGADTLSGTVTLTYEQTPDMSKAGEIAINITDTLSNDNYEIIYVSGTLTVSRQSSSDSGSSSGGSGDGGGSSSGGSGNNDNTNQPKEKPQSPVTGETKSIQPDKNGNAAVDNSSVQSAIDKAKQDAKKNGTTENGIAVTVPITSAAGQTSFNVTIKAQTLDLLVKENVRQFTVAIDHLVSVNIGLDTLKQLDAASAGGDIILRANKVNALRSTEAKAAIGTRPAYDLTLVYLSGGKETPISSLNGYTISVRLPYTPAKGEQTGNLYAVYVDDAGRVEWITKSSYDASLKAVVFETGHFSVYGVGYKNPAPAFTDIHNHWAADNILFAASRGLLSGTSDTTFSPNTGMTRGMFVTALGRLAGINPDSYKTGKFTDVKADAYYAPYVNWAAQNGIVEGVTATTFAPDSNINREQMAVIMANYAKKLGYDLPKTLQAVTFADNAQISSWAKNAVRTMQQAGILSGKNGNKFDPKGTATRAEVATVLRRFVEIVIDPQTANGWQQNDSGQWSYYRNGKPVKGRLSDDQKWYWLDKTTGMMFAGGWKQIDGKWYYFYTDGTMAVNTTIDGYTIGSDGARK</sequence>
<dbReference type="EMBL" id="JAJEQF010000002">
    <property type="protein sequence ID" value="MCC2166496.1"/>
    <property type="molecule type" value="Genomic_DNA"/>
</dbReference>
<dbReference type="InterPro" id="IPR011050">
    <property type="entry name" value="Pectin_lyase_fold/virulence"/>
</dbReference>
<keyword evidence="7" id="KW-1185">Reference proteome</keyword>